<keyword evidence="2" id="KW-1185">Reference proteome</keyword>
<protein>
    <submittedName>
        <fullName evidence="1">Uncharacterized protein</fullName>
    </submittedName>
</protein>
<evidence type="ECO:0000313" key="2">
    <source>
        <dbReference type="Proteomes" id="UP000228535"/>
    </source>
</evidence>
<organism evidence="1 2">
    <name type="scientific">Hymenobacter chitinivorans DSM 11115</name>
    <dbReference type="NCBI Taxonomy" id="1121954"/>
    <lineage>
        <taxon>Bacteria</taxon>
        <taxon>Pseudomonadati</taxon>
        <taxon>Bacteroidota</taxon>
        <taxon>Cytophagia</taxon>
        <taxon>Cytophagales</taxon>
        <taxon>Hymenobacteraceae</taxon>
        <taxon>Hymenobacter</taxon>
    </lineage>
</organism>
<reference evidence="1 2" key="1">
    <citation type="submission" date="2017-11" db="EMBL/GenBank/DDBJ databases">
        <title>Genomic Encyclopedia of Archaeal and Bacterial Type Strains, Phase II (KMG-II): From Individual Species to Whole Genera.</title>
        <authorList>
            <person name="Goeker M."/>
        </authorList>
    </citation>
    <scope>NUCLEOTIDE SEQUENCE [LARGE SCALE GENOMIC DNA]</scope>
    <source>
        <strain evidence="1 2">DSM 11115</strain>
    </source>
</reference>
<proteinExistence type="predicted"/>
<evidence type="ECO:0000313" key="1">
    <source>
        <dbReference type="EMBL" id="PJJ54933.1"/>
    </source>
</evidence>
<sequence length="104" mass="11953">MLWKAGKIVQVDLDALDDFANWVAQYLEEKNSVETPSFEGEAYYLARNLMYYQELAQEVIESNPTLNYAQTDYMVKSLLHRLAAGNSVAEQVEWTRNSLTQNQA</sequence>
<dbReference type="Proteomes" id="UP000228535">
    <property type="component" value="Unassembled WGS sequence"/>
</dbReference>
<dbReference type="EMBL" id="PGFA01000002">
    <property type="protein sequence ID" value="PJJ54933.1"/>
    <property type="molecule type" value="Genomic_DNA"/>
</dbReference>
<accession>A0A2M9BAG3</accession>
<name>A0A2M9BAG3_9BACT</name>
<comment type="caution">
    <text evidence="1">The sequence shown here is derived from an EMBL/GenBank/DDBJ whole genome shotgun (WGS) entry which is preliminary data.</text>
</comment>
<dbReference type="AlphaFoldDB" id="A0A2M9BAG3"/>
<gene>
    <name evidence="1" type="ORF">CLV45_3279</name>
</gene>